<feature type="region of interest" description="Disordered" evidence="1">
    <location>
        <begin position="82"/>
        <end position="107"/>
    </location>
</feature>
<name>A0A016VXC2_9BILA</name>
<gene>
    <name evidence="2" type="primary">Acey_s0004.g2142</name>
    <name evidence="2" type="ORF">Y032_0004g2142</name>
</gene>
<proteinExistence type="predicted"/>
<sequence>MCEYMIAWPLGVYAIGMPGRIVQVGAKMDGQLIPVIFSYELLLSPSASKREGYTMMAFGPVFISHAAMNRRFCCLVSEYTSSQRHLPSRRPRKRSNRACSAGVAGSGPRRWGYIVLTTSPEVS</sequence>
<accession>A0A016VXC2</accession>
<reference evidence="3" key="1">
    <citation type="journal article" date="2015" name="Nat. Genet.">
        <title>The genome and transcriptome of the zoonotic hookworm Ancylostoma ceylanicum identify infection-specific gene families.</title>
        <authorList>
            <person name="Schwarz E.M."/>
            <person name="Hu Y."/>
            <person name="Antoshechkin I."/>
            <person name="Miller M.M."/>
            <person name="Sternberg P.W."/>
            <person name="Aroian R.V."/>
        </authorList>
    </citation>
    <scope>NUCLEOTIDE SEQUENCE</scope>
    <source>
        <strain evidence="3">HY135</strain>
    </source>
</reference>
<evidence type="ECO:0000313" key="3">
    <source>
        <dbReference type="Proteomes" id="UP000024635"/>
    </source>
</evidence>
<protein>
    <submittedName>
        <fullName evidence="2">Uncharacterized protein</fullName>
    </submittedName>
</protein>
<comment type="caution">
    <text evidence="2">The sequence shown here is derived from an EMBL/GenBank/DDBJ whole genome shotgun (WGS) entry which is preliminary data.</text>
</comment>
<evidence type="ECO:0000256" key="1">
    <source>
        <dbReference type="SAM" id="MobiDB-lite"/>
    </source>
</evidence>
<organism evidence="2 3">
    <name type="scientific">Ancylostoma ceylanicum</name>
    <dbReference type="NCBI Taxonomy" id="53326"/>
    <lineage>
        <taxon>Eukaryota</taxon>
        <taxon>Metazoa</taxon>
        <taxon>Ecdysozoa</taxon>
        <taxon>Nematoda</taxon>
        <taxon>Chromadorea</taxon>
        <taxon>Rhabditida</taxon>
        <taxon>Rhabditina</taxon>
        <taxon>Rhabditomorpha</taxon>
        <taxon>Strongyloidea</taxon>
        <taxon>Ancylostomatidae</taxon>
        <taxon>Ancylostomatinae</taxon>
        <taxon>Ancylostoma</taxon>
    </lineage>
</organism>
<dbReference type="EMBL" id="JARK01001340">
    <property type="protein sequence ID" value="EYC31418.1"/>
    <property type="molecule type" value="Genomic_DNA"/>
</dbReference>
<keyword evidence="3" id="KW-1185">Reference proteome</keyword>
<evidence type="ECO:0000313" key="2">
    <source>
        <dbReference type="EMBL" id="EYC31418.1"/>
    </source>
</evidence>
<dbReference type="AlphaFoldDB" id="A0A016VXC2"/>
<dbReference type="Proteomes" id="UP000024635">
    <property type="component" value="Unassembled WGS sequence"/>
</dbReference>
<feature type="compositionally biased region" description="Basic residues" evidence="1">
    <location>
        <begin position="86"/>
        <end position="96"/>
    </location>
</feature>